<sequence length="231" mass="25575">MHGAGGVSNKASVSSRDQMAATTTYPNGFPRTGTAAPSLKLSRRLQTILSANVPSSANPGHPDANSLATIPSTIYLYIHLHRSPTITPAFEESGFPARRKRTHARTDLTKWNTFDPDRVAALRLRRPTNVPLAPQFPASPLPFTFHLSHSPSDVVFLIDVRDRMETREGPSPRDVFVVRAGRRLRLRRELGSESGRESLVDAHRPRGRLIPVVKISNLVSFYPASKVKVMR</sequence>
<reference evidence="2 3" key="1">
    <citation type="submission" date="2019-02" db="EMBL/GenBank/DDBJ databases">
        <title>Genome sequencing of the rare red list fungi Dentipellis fragilis.</title>
        <authorList>
            <person name="Buettner E."/>
            <person name="Kellner H."/>
        </authorList>
    </citation>
    <scope>NUCLEOTIDE SEQUENCE [LARGE SCALE GENOMIC DNA]</scope>
    <source>
        <strain evidence="2 3">DSM 105465</strain>
    </source>
</reference>
<dbReference type="AlphaFoldDB" id="A0A4Y9YF58"/>
<accession>A0A4Y9YF58</accession>
<gene>
    <name evidence="2" type="ORF">EVG20_g7502</name>
</gene>
<dbReference type="EMBL" id="SEOQ01000576">
    <property type="protein sequence ID" value="TFY60207.1"/>
    <property type="molecule type" value="Genomic_DNA"/>
</dbReference>
<comment type="caution">
    <text evidence="2">The sequence shown here is derived from an EMBL/GenBank/DDBJ whole genome shotgun (WGS) entry which is preliminary data.</text>
</comment>
<keyword evidence="3" id="KW-1185">Reference proteome</keyword>
<feature type="compositionally biased region" description="Polar residues" evidence="1">
    <location>
        <begin position="9"/>
        <end position="26"/>
    </location>
</feature>
<dbReference type="Proteomes" id="UP000298327">
    <property type="component" value="Unassembled WGS sequence"/>
</dbReference>
<evidence type="ECO:0000313" key="3">
    <source>
        <dbReference type="Proteomes" id="UP000298327"/>
    </source>
</evidence>
<protein>
    <submittedName>
        <fullName evidence="2">Uncharacterized protein</fullName>
    </submittedName>
</protein>
<organism evidence="2 3">
    <name type="scientific">Dentipellis fragilis</name>
    <dbReference type="NCBI Taxonomy" id="205917"/>
    <lineage>
        <taxon>Eukaryota</taxon>
        <taxon>Fungi</taxon>
        <taxon>Dikarya</taxon>
        <taxon>Basidiomycota</taxon>
        <taxon>Agaricomycotina</taxon>
        <taxon>Agaricomycetes</taxon>
        <taxon>Russulales</taxon>
        <taxon>Hericiaceae</taxon>
        <taxon>Dentipellis</taxon>
    </lineage>
</organism>
<proteinExistence type="predicted"/>
<name>A0A4Y9YF58_9AGAM</name>
<feature type="region of interest" description="Disordered" evidence="1">
    <location>
        <begin position="1"/>
        <end position="35"/>
    </location>
</feature>
<evidence type="ECO:0000256" key="1">
    <source>
        <dbReference type="SAM" id="MobiDB-lite"/>
    </source>
</evidence>
<evidence type="ECO:0000313" key="2">
    <source>
        <dbReference type="EMBL" id="TFY60207.1"/>
    </source>
</evidence>